<evidence type="ECO:0000313" key="2">
    <source>
        <dbReference type="Proteomes" id="UP000789702"/>
    </source>
</evidence>
<accession>A0ACA9P2M3</accession>
<name>A0ACA9P2M3_9GLOM</name>
<evidence type="ECO:0000313" key="1">
    <source>
        <dbReference type="EMBL" id="CAG8685237.1"/>
    </source>
</evidence>
<organism evidence="1 2">
    <name type="scientific">Dentiscutata heterogama</name>
    <dbReference type="NCBI Taxonomy" id="1316150"/>
    <lineage>
        <taxon>Eukaryota</taxon>
        <taxon>Fungi</taxon>
        <taxon>Fungi incertae sedis</taxon>
        <taxon>Mucoromycota</taxon>
        <taxon>Glomeromycotina</taxon>
        <taxon>Glomeromycetes</taxon>
        <taxon>Diversisporales</taxon>
        <taxon>Gigasporaceae</taxon>
        <taxon>Dentiscutata</taxon>
    </lineage>
</organism>
<keyword evidence="2" id="KW-1185">Reference proteome</keyword>
<sequence length="106" mass="11967">MSASTSQNEDFIVEVTTEEKEPEDKDEKKPEDEKNEPLKYFAISPEGDFLVVFVVKNLANLEFELQMYDIKNSNDAGDSALENNSEQKDSMKPENDSELGNGQELS</sequence>
<proteinExistence type="predicted"/>
<dbReference type="EMBL" id="CAJVPU010022344">
    <property type="protein sequence ID" value="CAG8685237.1"/>
    <property type="molecule type" value="Genomic_DNA"/>
</dbReference>
<protein>
    <submittedName>
        <fullName evidence="1">14898_t:CDS:1</fullName>
    </submittedName>
</protein>
<reference evidence="1" key="1">
    <citation type="submission" date="2021-06" db="EMBL/GenBank/DDBJ databases">
        <authorList>
            <person name="Kallberg Y."/>
            <person name="Tangrot J."/>
            <person name="Rosling A."/>
        </authorList>
    </citation>
    <scope>NUCLEOTIDE SEQUENCE</scope>
    <source>
        <strain evidence="1">IL203A</strain>
    </source>
</reference>
<dbReference type="Proteomes" id="UP000789702">
    <property type="component" value="Unassembled WGS sequence"/>
</dbReference>
<comment type="caution">
    <text evidence="1">The sequence shown here is derived from an EMBL/GenBank/DDBJ whole genome shotgun (WGS) entry which is preliminary data.</text>
</comment>
<feature type="non-terminal residue" evidence="1">
    <location>
        <position position="106"/>
    </location>
</feature>
<gene>
    <name evidence="1" type="ORF">DHETER_LOCUS10874</name>
</gene>